<dbReference type="EMBL" id="ATHI01000026">
    <property type="protein sequence ID" value="EPR33169.1"/>
    <property type="molecule type" value="Genomic_DNA"/>
</dbReference>
<proteinExistence type="predicted"/>
<evidence type="ECO:0000256" key="2">
    <source>
        <dbReference type="ARBA" id="ARBA00022741"/>
    </source>
</evidence>
<name>S7UH54_9BACT</name>
<dbReference type="eggNOG" id="COG1129">
    <property type="taxonomic scope" value="Bacteria"/>
</dbReference>
<dbReference type="GO" id="GO:0005524">
    <property type="term" value="F:ATP binding"/>
    <property type="evidence" value="ECO:0007669"/>
    <property type="project" value="UniProtKB-KW"/>
</dbReference>
<dbReference type="InterPro" id="IPR017871">
    <property type="entry name" value="ABC_transporter-like_CS"/>
</dbReference>
<sequence length="508" mass="53859">MTDGLRTPAPLVSLAGVYVLRAGRPALSGIDWELWPGQSWGIFGSNGAGKSTFLSLVRGDIWPSKGARLYRDAWDGPHASGEPRVSPIGFRERTAMVSAEQQLWYARAEADPDVAQVVVSGFFNAPLAYGPVTAGQDKVARAALGLVGLGDKAEAPLSRLSQGQQRRVLLARALAMEPRLLLLDECLEGLDKQARQAMLDILARLPGAGTALLAATHRAEEAQALPLDGGLILEAGRIVFSGGPDEAIALAFPAPRKGRSRQPQPGRQAEERLEKTMAAAEHEPAPRGGGDFLLAFERVTVLRGGAAALADFSWRVRTGEHWAVVGENGAGKSTLLALAAGDLHPAAGRVGRFGSFAPLSLWAIRRRAALVSFDLHVAHDRPVTALEAVISGLRGHIGLHAPQTPEETARAVAVLGELGLAELAERPITELSSGQARRVLLARALAGRPRLMLLDEPFAGLDAASRAAMLATLDRLSAHTTLVLATHHDDDLPKAVGNVLRLRPLAAR</sequence>
<evidence type="ECO:0000259" key="5">
    <source>
        <dbReference type="PROSITE" id="PS50893"/>
    </source>
</evidence>
<protein>
    <submittedName>
        <fullName evidence="6">ABC transporter related protein</fullName>
    </submittedName>
</protein>
<dbReference type="InterPro" id="IPR050095">
    <property type="entry name" value="ECF_ABC_transporter_ATP-bd"/>
</dbReference>
<evidence type="ECO:0000313" key="7">
    <source>
        <dbReference type="Proteomes" id="UP000014975"/>
    </source>
</evidence>
<dbReference type="RefSeq" id="WP_020887304.1">
    <property type="nucleotide sequence ID" value="NZ_ATHI01000026.1"/>
</dbReference>
<dbReference type="PATRIC" id="fig|1121439.3.peg.1966"/>
<dbReference type="GO" id="GO:0042626">
    <property type="term" value="F:ATPase-coupled transmembrane transporter activity"/>
    <property type="evidence" value="ECO:0007669"/>
    <property type="project" value="TreeGrafter"/>
</dbReference>
<keyword evidence="1" id="KW-0813">Transport</keyword>
<evidence type="ECO:0000256" key="1">
    <source>
        <dbReference type="ARBA" id="ARBA00022448"/>
    </source>
</evidence>
<dbReference type="SMART" id="SM00382">
    <property type="entry name" value="AAA"/>
    <property type="match status" value="2"/>
</dbReference>
<dbReference type="GO" id="GO:0016887">
    <property type="term" value="F:ATP hydrolysis activity"/>
    <property type="evidence" value="ECO:0007669"/>
    <property type="project" value="InterPro"/>
</dbReference>
<dbReference type="GO" id="GO:0043190">
    <property type="term" value="C:ATP-binding cassette (ABC) transporter complex"/>
    <property type="evidence" value="ECO:0007669"/>
    <property type="project" value="TreeGrafter"/>
</dbReference>
<gene>
    <name evidence="6" type="ORF">dsat_0610</name>
</gene>
<dbReference type="PANTHER" id="PTHR43553:SF3">
    <property type="entry name" value="ABC TRANSPORTER ATP-BINDING PROTEIN MODF"/>
    <property type="match status" value="1"/>
</dbReference>
<evidence type="ECO:0000313" key="6">
    <source>
        <dbReference type="EMBL" id="EPR33169.1"/>
    </source>
</evidence>
<dbReference type="InterPro" id="IPR003593">
    <property type="entry name" value="AAA+_ATPase"/>
</dbReference>
<feature type="compositionally biased region" description="Basic and acidic residues" evidence="4">
    <location>
        <begin position="268"/>
        <end position="285"/>
    </location>
</feature>
<dbReference type="InterPro" id="IPR003439">
    <property type="entry name" value="ABC_transporter-like_ATP-bd"/>
</dbReference>
<feature type="domain" description="ABC transporter" evidence="5">
    <location>
        <begin position="294"/>
        <end position="508"/>
    </location>
</feature>
<keyword evidence="3" id="KW-0067">ATP-binding</keyword>
<comment type="caution">
    <text evidence="6">The sequence shown here is derived from an EMBL/GenBank/DDBJ whole genome shotgun (WGS) entry which is preliminary data.</text>
</comment>
<evidence type="ECO:0000256" key="3">
    <source>
        <dbReference type="ARBA" id="ARBA00022840"/>
    </source>
</evidence>
<dbReference type="AlphaFoldDB" id="S7UH54"/>
<feature type="domain" description="ABC transporter" evidence="5">
    <location>
        <begin position="12"/>
        <end position="260"/>
    </location>
</feature>
<feature type="region of interest" description="Disordered" evidence="4">
    <location>
        <begin position="254"/>
        <end position="285"/>
    </location>
</feature>
<keyword evidence="2" id="KW-0547">Nucleotide-binding</keyword>
<evidence type="ECO:0000256" key="4">
    <source>
        <dbReference type="SAM" id="MobiDB-lite"/>
    </source>
</evidence>
<dbReference type="Pfam" id="PF00005">
    <property type="entry name" value="ABC_tran"/>
    <property type="match status" value="2"/>
</dbReference>
<dbReference type="PANTHER" id="PTHR43553">
    <property type="entry name" value="HEAVY METAL TRANSPORTER"/>
    <property type="match status" value="1"/>
</dbReference>
<dbReference type="OrthoDB" id="9809450at2"/>
<accession>S7UH54</accession>
<organism evidence="6 7">
    <name type="scientific">Alkalidesulfovibrio alkalitolerans DSM 16529</name>
    <dbReference type="NCBI Taxonomy" id="1121439"/>
    <lineage>
        <taxon>Bacteria</taxon>
        <taxon>Pseudomonadati</taxon>
        <taxon>Thermodesulfobacteriota</taxon>
        <taxon>Desulfovibrionia</taxon>
        <taxon>Desulfovibrionales</taxon>
        <taxon>Desulfovibrionaceae</taxon>
        <taxon>Alkalidesulfovibrio</taxon>
    </lineage>
</organism>
<dbReference type="PROSITE" id="PS00211">
    <property type="entry name" value="ABC_TRANSPORTER_1"/>
    <property type="match status" value="2"/>
</dbReference>
<keyword evidence="7" id="KW-1185">Reference proteome</keyword>
<dbReference type="PROSITE" id="PS50893">
    <property type="entry name" value="ABC_TRANSPORTER_2"/>
    <property type="match status" value="2"/>
</dbReference>
<dbReference type="Proteomes" id="UP000014975">
    <property type="component" value="Unassembled WGS sequence"/>
</dbReference>
<dbReference type="InterPro" id="IPR027417">
    <property type="entry name" value="P-loop_NTPase"/>
</dbReference>
<dbReference type="STRING" id="1121439.dsat_0610"/>
<dbReference type="SUPFAM" id="SSF52540">
    <property type="entry name" value="P-loop containing nucleoside triphosphate hydrolases"/>
    <property type="match status" value="2"/>
</dbReference>
<reference evidence="6 7" key="1">
    <citation type="journal article" date="2013" name="Genome Announc.">
        <title>Draft genome sequences for three mercury-methylating, sulfate-reducing bacteria.</title>
        <authorList>
            <person name="Brown S.D."/>
            <person name="Hurt R.A.Jr."/>
            <person name="Gilmour C.C."/>
            <person name="Elias D.A."/>
        </authorList>
    </citation>
    <scope>NUCLEOTIDE SEQUENCE [LARGE SCALE GENOMIC DNA]</scope>
    <source>
        <strain evidence="6 7">DSM 16529</strain>
    </source>
</reference>
<dbReference type="Gene3D" id="3.40.50.300">
    <property type="entry name" value="P-loop containing nucleotide triphosphate hydrolases"/>
    <property type="match status" value="2"/>
</dbReference>